<dbReference type="FunFam" id="2.70.98.30:FF:000010">
    <property type="entry name" value="Cytosolic alpha-mannosidase"/>
    <property type="match status" value="1"/>
</dbReference>
<name>A0AAE6ISU0_TREPH</name>
<dbReference type="GO" id="GO:0030246">
    <property type="term" value="F:carbohydrate binding"/>
    <property type="evidence" value="ECO:0007669"/>
    <property type="project" value="InterPro"/>
</dbReference>
<keyword evidence="3" id="KW-0378">Hydrolase</keyword>
<dbReference type="InterPro" id="IPR011013">
    <property type="entry name" value="Gal_mutarotase_sf_dom"/>
</dbReference>
<evidence type="ECO:0000313" key="7">
    <source>
        <dbReference type="Proteomes" id="UP000323594"/>
    </source>
</evidence>
<dbReference type="EMBL" id="CP042817">
    <property type="protein sequence ID" value="QEJ97195.1"/>
    <property type="molecule type" value="Genomic_DNA"/>
</dbReference>
<evidence type="ECO:0000313" key="6">
    <source>
        <dbReference type="EMBL" id="QEJ97195.1"/>
    </source>
</evidence>
<dbReference type="SUPFAM" id="SSF74650">
    <property type="entry name" value="Galactose mutarotase-like"/>
    <property type="match status" value="1"/>
</dbReference>
<dbReference type="GO" id="GO:0004559">
    <property type="term" value="F:alpha-mannosidase activity"/>
    <property type="evidence" value="ECO:0007669"/>
    <property type="project" value="InterPro"/>
</dbReference>
<accession>A0AAE6ISU0</accession>
<dbReference type="GO" id="GO:0006013">
    <property type="term" value="P:mannose metabolic process"/>
    <property type="evidence" value="ECO:0007669"/>
    <property type="project" value="InterPro"/>
</dbReference>
<dbReference type="PANTHER" id="PTHR46017">
    <property type="entry name" value="ALPHA-MANNOSIDASE 2C1"/>
    <property type="match status" value="1"/>
</dbReference>
<dbReference type="InterPro" id="IPR000602">
    <property type="entry name" value="Glyco_hydro_38_N"/>
</dbReference>
<dbReference type="FunFam" id="3.20.110.10:FF:000002">
    <property type="entry name" value="alpha-mannosidase 2C1 isoform X1"/>
    <property type="match status" value="1"/>
</dbReference>
<sequence>MYETQRAERIRDQLKKLTVSDEQRVKEWKQKDGFFLNPEEAQKDKGAWKNFNSDKDRWGKKDLHAWFSTELEVPKLKTGERAVLEVRTDKDGWDAINPQMLVFINGAVAQGCDTNHRRVVLPSSAKGKIKLDIQAYGQREPADLQLAVSLFIEDLRIYNLYCDFHTAIESAKTLSDSEYNEILWHDILTQAVNMLDLREPLSKDFYTSVEKTSEYFKKTLYKVERSNAGRKKNIRAACIGHTHIDIAWWWTVAQTREKAIRSFATVLKLMDEYPDYLFMSSQPFLYDAVKKRYPEVFERIKKQIKNKRWEPEGGMWVEADCNLPSGESFVRQFIHGKKFFKEEFGVDNKILWLPDVFGYSASLPQICKKCGIDYFMTTKITWSQINKLPYDTFNWKGIDGTELFTHFVTGIDYESQKEGHFTTYNGFLDPSTTRGAWERYQHKDINQDVLISYGHGDGGGGPTHEMLEHGKRLVNDLPGLPQLHQSFVGEYFDDLYKRVKNNKKLPLWAGELYLEYHRGTYTSMARNKRGNRKSEHLLQSLEFFASWAKTLGGSYPQTEIYDNWTTVLTNQFHDILPGSSIKEVYDVTKEEYEQIEKDCTALLQTALEFIADKIGGKGVRVFNTLSFERNDVIEIPAKLFGTKLPCNEEGVPLVHQKAANGNILIQPSIPARGSVLITAGGENTATSAKQANPFKITEKGIETKLYNIKLSKEGQITSFYDRKGHREVLPPKARANVFRLYEDKPIDYDNWDIEIYYREKSWELSNCTKALWTEKGPVRATYHVEYEISNCIIKQDIHFYANSLRVDFDTWVDWKIHQHLLKVEFPVDINTLTATCDIQFGNVQRPVHTNTSWDVARFEFCAHKWIDLSEGNYGASLLNDCKYGHSVHKGKMELTLIKSGILPNPDTDIEEHRFVYSFFPHTGQVQAAKTHEQAYMLNIPAYICKTDSATGKASANFIPMKADGVICETTKLSEKGDSFVLRAYEYKNSRGSLTLSIPKTFGKAFEADMLEKPGKAIPIRNDKIKLSFKPFEVKTILLKK</sequence>
<dbReference type="Gene3D" id="2.70.98.30">
    <property type="entry name" value="Golgi alpha-mannosidase II, domain 4"/>
    <property type="match status" value="1"/>
</dbReference>
<dbReference type="Proteomes" id="UP000323594">
    <property type="component" value="Chromosome"/>
</dbReference>
<gene>
    <name evidence="6" type="ORF">FUT82_03790</name>
</gene>
<dbReference type="Gene3D" id="2.60.40.2220">
    <property type="match status" value="1"/>
</dbReference>
<evidence type="ECO:0000259" key="5">
    <source>
        <dbReference type="SMART" id="SM00872"/>
    </source>
</evidence>
<dbReference type="InterPro" id="IPR015341">
    <property type="entry name" value="Glyco_hydro_38_cen"/>
</dbReference>
<evidence type="ECO:0000256" key="2">
    <source>
        <dbReference type="ARBA" id="ARBA00022723"/>
    </source>
</evidence>
<dbReference type="InterPro" id="IPR011330">
    <property type="entry name" value="Glyco_hydro/deAcase_b/a-brl"/>
</dbReference>
<dbReference type="SUPFAM" id="SSF88688">
    <property type="entry name" value="Families 57/38 glycoside transferase middle domain"/>
    <property type="match status" value="1"/>
</dbReference>
<proteinExistence type="inferred from homology"/>
<dbReference type="Pfam" id="PF09261">
    <property type="entry name" value="Alpha-mann_mid"/>
    <property type="match status" value="1"/>
</dbReference>
<dbReference type="SUPFAM" id="SSF88713">
    <property type="entry name" value="Glycoside hydrolase/deacetylase"/>
    <property type="match status" value="1"/>
</dbReference>
<keyword evidence="4" id="KW-0326">Glycosidase</keyword>
<dbReference type="AlphaFoldDB" id="A0AAE6ISU0"/>
<comment type="similarity">
    <text evidence="1">Belongs to the glycosyl hydrolase 38 family.</text>
</comment>
<dbReference type="Pfam" id="PF07748">
    <property type="entry name" value="Glyco_hydro_38C"/>
    <property type="match status" value="1"/>
</dbReference>
<dbReference type="RefSeq" id="WP_024752922.1">
    <property type="nucleotide sequence ID" value="NZ_CP027018.1"/>
</dbReference>
<evidence type="ECO:0000256" key="4">
    <source>
        <dbReference type="ARBA" id="ARBA00023295"/>
    </source>
</evidence>
<dbReference type="Gene3D" id="3.20.110.10">
    <property type="entry name" value="Glycoside hydrolase 38, N terminal domain"/>
    <property type="match status" value="1"/>
</dbReference>
<dbReference type="CDD" id="cd10789">
    <property type="entry name" value="GH38N_AMII_ER_cytosolic"/>
    <property type="match status" value="1"/>
</dbReference>
<reference evidence="6 7" key="1">
    <citation type="submission" date="2019-08" db="EMBL/GenBank/DDBJ databases">
        <authorList>
            <person name="Kuhnert P."/>
        </authorList>
    </citation>
    <scope>NUCLEOTIDE SEQUENCE [LARGE SCALE GENOMIC DNA]</scope>
    <source>
        <strain evidence="6 7">B36.5</strain>
    </source>
</reference>
<dbReference type="InterPro" id="IPR027291">
    <property type="entry name" value="Glyco_hydro_38_N_sf"/>
</dbReference>
<evidence type="ECO:0000256" key="1">
    <source>
        <dbReference type="ARBA" id="ARBA00009792"/>
    </source>
</evidence>
<dbReference type="Pfam" id="PF17677">
    <property type="entry name" value="Glyco_hydro38C2"/>
    <property type="match status" value="1"/>
</dbReference>
<dbReference type="GO" id="GO:0046872">
    <property type="term" value="F:metal ion binding"/>
    <property type="evidence" value="ECO:0007669"/>
    <property type="project" value="UniProtKB-KW"/>
</dbReference>
<dbReference type="PANTHER" id="PTHR46017:SF1">
    <property type="entry name" value="ALPHA-MANNOSIDASE 2C1"/>
    <property type="match status" value="1"/>
</dbReference>
<dbReference type="GO" id="GO:0009313">
    <property type="term" value="P:oligosaccharide catabolic process"/>
    <property type="evidence" value="ECO:0007669"/>
    <property type="project" value="TreeGrafter"/>
</dbReference>
<protein>
    <submittedName>
        <fullName evidence="6">Alpha-mannosidase</fullName>
    </submittedName>
</protein>
<dbReference type="Gene3D" id="1.20.1270.50">
    <property type="entry name" value="Glycoside hydrolase family 38, central domain"/>
    <property type="match status" value="1"/>
</dbReference>
<evidence type="ECO:0000256" key="3">
    <source>
        <dbReference type="ARBA" id="ARBA00022801"/>
    </source>
</evidence>
<dbReference type="InterPro" id="IPR037094">
    <property type="entry name" value="Glyco_hydro_38_cen_sf"/>
</dbReference>
<keyword evidence="2" id="KW-0479">Metal-binding</keyword>
<dbReference type="InterPro" id="IPR041147">
    <property type="entry name" value="GH38_C"/>
</dbReference>
<dbReference type="InterPro" id="IPR011682">
    <property type="entry name" value="Glyco_hydro_38_C"/>
</dbReference>
<dbReference type="InterPro" id="IPR028995">
    <property type="entry name" value="Glyco_hydro_57/38_cen_sf"/>
</dbReference>
<dbReference type="Pfam" id="PF01074">
    <property type="entry name" value="Glyco_hydro_38N"/>
    <property type="match status" value="1"/>
</dbReference>
<dbReference type="FunFam" id="1.20.1270.50:FF:000004">
    <property type="entry name" value="alpha-mannosidase 2C1 isoform X1"/>
    <property type="match status" value="1"/>
</dbReference>
<dbReference type="SMART" id="SM00872">
    <property type="entry name" value="Alpha-mann_mid"/>
    <property type="match status" value="1"/>
</dbReference>
<feature type="domain" description="Glycoside hydrolase family 38 central" evidence="5">
    <location>
        <begin position="515"/>
        <end position="592"/>
    </location>
</feature>
<organism evidence="6 7">
    <name type="scientific">Treponema phagedenis</name>
    <dbReference type="NCBI Taxonomy" id="162"/>
    <lineage>
        <taxon>Bacteria</taxon>
        <taxon>Pseudomonadati</taxon>
        <taxon>Spirochaetota</taxon>
        <taxon>Spirochaetia</taxon>
        <taxon>Spirochaetales</taxon>
        <taxon>Treponemataceae</taxon>
        <taxon>Treponema</taxon>
    </lineage>
</organism>